<protein>
    <submittedName>
        <fullName evidence="10">Uncharacterized protein</fullName>
    </submittedName>
</protein>
<feature type="non-terminal residue" evidence="10">
    <location>
        <position position="93"/>
    </location>
</feature>
<keyword evidence="2" id="KW-0813">Transport</keyword>
<comment type="subcellular location">
    <subcellularLocation>
        <location evidence="1">Cell membrane</location>
        <topology evidence="1">Multi-pass membrane protein</topology>
    </subcellularLocation>
</comment>
<dbReference type="InterPro" id="IPR001851">
    <property type="entry name" value="ABC_transp_permease"/>
</dbReference>
<evidence type="ECO:0000256" key="2">
    <source>
        <dbReference type="ARBA" id="ARBA00022448"/>
    </source>
</evidence>
<keyword evidence="5" id="KW-0762">Sugar transport</keyword>
<keyword evidence="4" id="KW-0997">Cell inner membrane</keyword>
<organism evidence="10">
    <name type="scientific">marine metagenome</name>
    <dbReference type="NCBI Taxonomy" id="408172"/>
    <lineage>
        <taxon>unclassified sequences</taxon>
        <taxon>metagenomes</taxon>
        <taxon>ecological metagenomes</taxon>
    </lineage>
</organism>
<keyword evidence="6 9" id="KW-0812">Transmembrane</keyword>
<dbReference type="PANTHER" id="PTHR32196:SF32">
    <property type="entry name" value="XYLOSE TRANSPORT SYSTEM PERMEASE PROTEIN XYLH"/>
    <property type="match status" value="1"/>
</dbReference>
<name>A0A382EWI2_9ZZZZ</name>
<keyword evidence="3" id="KW-1003">Cell membrane</keyword>
<evidence type="ECO:0000256" key="6">
    <source>
        <dbReference type="ARBA" id="ARBA00022692"/>
    </source>
</evidence>
<dbReference type="GO" id="GO:0005886">
    <property type="term" value="C:plasma membrane"/>
    <property type="evidence" value="ECO:0007669"/>
    <property type="project" value="UniProtKB-SubCell"/>
</dbReference>
<evidence type="ECO:0000256" key="1">
    <source>
        <dbReference type="ARBA" id="ARBA00004651"/>
    </source>
</evidence>
<evidence type="ECO:0000256" key="8">
    <source>
        <dbReference type="ARBA" id="ARBA00023136"/>
    </source>
</evidence>
<feature type="transmembrane region" description="Helical" evidence="9">
    <location>
        <begin position="32"/>
        <end position="59"/>
    </location>
</feature>
<keyword evidence="8 9" id="KW-0472">Membrane</keyword>
<dbReference type="AlphaFoldDB" id="A0A382EWI2"/>
<evidence type="ECO:0000256" key="3">
    <source>
        <dbReference type="ARBA" id="ARBA00022475"/>
    </source>
</evidence>
<dbReference type="Pfam" id="PF02653">
    <property type="entry name" value="BPD_transp_2"/>
    <property type="match status" value="1"/>
</dbReference>
<keyword evidence="7 9" id="KW-1133">Transmembrane helix</keyword>
<evidence type="ECO:0000256" key="5">
    <source>
        <dbReference type="ARBA" id="ARBA00022597"/>
    </source>
</evidence>
<accession>A0A382EWI2</accession>
<evidence type="ECO:0000256" key="4">
    <source>
        <dbReference type="ARBA" id="ARBA00022519"/>
    </source>
</evidence>
<evidence type="ECO:0000313" key="10">
    <source>
        <dbReference type="EMBL" id="SVB55048.1"/>
    </source>
</evidence>
<dbReference type="EMBL" id="UINC01046701">
    <property type="protein sequence ID" value="SVB55048.1"/>
    <property type="molecule type" value="Genomic_DNA"/>
</dbReference>
<dbReference type="PANTHER" id="PTHR32196">
    <property type="entry name" value="ABC TRANSPORTER PERMEASE PROTEIN YPHD-RELATED-RELATED"/>
    <property type="match status" value="1"/>
</dbReference>
<evidence type="ECO:0000256" key="7">
    <source>
        <dbReference type="ARBA" id="ARBA00022989"/>
    </source>
</evidence>
<feature type="transmembrane region" description="Helical" evidence="9">
    <location>
        <begin position="71"/>
        <end position="90"/>
    </location>
</feature>
<sequence length="93" mass="10130">MFIIIMIGFYLVNERFLSARNIRIVMGITPEYIIVAIGIAILMISGEFDLSVGSVFALVPMSIVQLTHQGIPPWIAIAIGLMIGMSVGFVNGF</sequence>
<dbReference type="GO" id="GO:0022857">
    <property type="term" value="F:transmembrane transporter activity"/>
    <property type="evidence" value="ECO:0007669"/>
    <property type="project" value="InterPro"/>
</dbReference>
<gene>
    <name evidence="10" type="ORF">METZ01_LOCUS207902</name>
</gene>
<reference evidence="10" key="1">
    <citation type="submission" date="2018-05" db="EMBL/GenBank/DDBJ databases">
        <authorList>
            <person name="Lanie J.A."/>
            <person name="Ng W.-L."/>
            <person name="Kazmierczak K.M."/>
            <person name="Andrzejewski T.M."/>
            <person name="Davidsen T.M."/>
            <person name="Wayne K.J."/>
            <person name="Tettelin H."/>
            <person name="Glass J.I."/>
            <person name="Rusch D."/>
            <person name="Podicherti R."/>
            <person name="Tsui H.-C.T."/>
            <person name="Winkler M.E."/>
        </authorList>
    </citation>
    <scope>NUCLEOTIDE SEQUENCE</scope>
</reference>
<proteinExistence type="predicted"/>
<evidence type="ECO:0000256" key="9">
    <source>
        <dbReference type="SAM" id="Phobius"/>
    </source>
</evidence>